<dbReference type="EMBL" id="BMPT01000006">
    <property type="protein sequence ID" value="GGM24067.1"/>
    <property type="molecule type" value="Genomic_DNA"/>
</dbReference>
<protein>
    <submittedName>
        <fullName evidence="3">PPOX class F420-dependent enzyme</fullName>
    </submittedName>
</protein>
<name>A0A8H9GGV6_9MICO</name>
<evidence type="ECO:0000313" key="3">
    <source>
        <dbReference type="EMBL" id="GGM24067.1"/>
    </source>
</evidence>
<reference evidence="3" key="2">
    <citation type="submission" date="2020-09" db="EMBL/GenBank/DDBJ databases">
        <authorList>
            <person name="Sun Q."/>
            <person name="Ohkuma M."/>
        </authorList>
    </citation>
    <scope>NUCLEOTIDE SEQUENCE</scope>
    <source>
        <strain evidence="3">JCM 3051</strain>
    </source>
</reference>
<dbReference type="Proteomes" id="UP000655589">
    <property type="component" value="Unassembled WGS sequence"/>
</dbReference>
<proteinExistence type="predicted"/>
<gene>
    <name evidence="3" type="ORF">GCM10010102_19710</name>
</gene>
<keyword evidence="1" id="KW-0560">Oxidoreductase</keyword>
<dbReference type="GO" id="GO:0070967">
    <property type="term" value="F:coenzyme F420 binding"/>
    <property type="evidence" value="ECO:0007669"/>
    <property type="project" value="TreeGrafter"/>
</dbReference>
<feature type="domain" description="Pyridoxamine 5'-phosphate oxidase N-terminal" evidence="2">
    <location>
        <begin position="18"/>
        <end position="134"/>
    </location>
</feature>
<evidence type="ECO:0000259" key="2">
    <source>
        <dbReference type="Pfam" id="PF01243"/>
    </source>
</evidence>
<dbReference type="InterPro" id="IPR012349">
    <property type="entry name" value="Split_barrel_FMN-bd"/>
</dbReference>
<reference evidence="3" key="1">
    <citation type="journal article" date="2014" name="Int. J. Syst. Evol. Microbiol.">
        <title>Complete genome sequence of Corynebacterium casei LMG S-19264T (=DSM 44701T), isolated from a smear-ripened cheese.</title>
        <authorList>
            <consortium name="US DOE Joint Genome Institute (JGI-PGF)"/>
            <person name="Walter F."/>
            <person name="Albersmeier A."/>
            <person name="Kalinowski J."/>
            <person name="Ruckert C."/>
        </authorList>
    </citation>
    <scope>NUCLEOTIDE SEQUENCE</scope>
    <source>
        <strain evidence="3">JCM 3051</strain>
    </source>
</reference>
<dbReference type="SUPFAM" id="SSF50475">
    <property type="entry name" value="FMN-binding split barrel"/>
    <property type="match status" value="1"/>
</dbReference>
<dbReference type="InterPro" id="IPR052019">
    <property type="entry name" value="F420H2_bilvrd_red/Heme_oxyg"/>
</dbReference>
<sequence>MFDGMSATDIIPAHLIHLLQNPNYAFLGTVRPDGGVQVNPMWFDFDGETLRFTHTTHRAKFRNLQQNPSMSLAIVNPENPFNYLEVRGKLVEVVPDPTGDFYVHLGKRYGNPDQTPPPDSADRVILVMSVEHYTTQ</sequence>
<dbReference type="AlphaFoldDB" id="A0A8H9GGV6"/>
<organism evidence="3 4">
    <name type="scientific">Promicromonospora citrea</name>
    <dbReference type="NCBI Taxonomy" id="43677"/>
    <lineage>
        <taxon>Bacteria</taxon>
        <taxon>Bacillati</taxon>
        <taxon>Actinomycetota</taxon>
        <taxon>Actinomycetes</taxon>
        <taxon>Micrococcales</taxon>
        <taxon>Promicromonosporaceae</taxon>
        <taxon>Promicromonospora</taxon>
    </lineage>
</organism>
<dbReference type="InterPro" id="IPR011576">
    <property type="entry name" value="Pyridox_Oxase_N"/>
</dbReference>
<dbReference type="Gene3D" id="2.30.110.10">
    <property type="entry name" value="Electron Transport, Fmn-binding Protein, Chain A"/>
    <property type="match status" value="1"/>
</dbReference>
<evidence type="ECO:0000313" key="4">
    <source>
        <dbReference type="Proteomes" id="UP000655589"/>
    </source>
</evidence>
<dbReference type="PANTHER" id="PTHR35176">
    <property type="entry name" value="HEME OXYGENASE HI_0854-RELATED"/>
    <property type="match status" value="1"/>
</dbReference>
<evidence type="ECO:0000256" key="1">
    <source>
        <dbReference type="ARBA" id="ARBA00023002"/>
    </source>
</evidence>
<keyword evidence="4" id="KW-1185">Reference proteome</keyword>
<dbReference type="GO" id="GO:0016627">
    <property type="term" value="F:oxidoreductase activity, acting on the CH-CH group of donors"/>
    <property type="evidence" value="ECO:0007669"/>
    <property type="project" value="TreeGrafter"/>
</dbReference>
<accession>A0A8H9GGV6</accession>
<dbReference type="GO" id="GO:0005829">
    <property type="term" value="C:cytosol"/>
    <property type="evidence" value="ECO:0007669"/>
    <property type="project" value="TreeGrafter"/>
</dbReference>
<dbReference type="Pfam" id="PF01243">
    <property type="entry name" value="PNPOx_N"/>
    <property type="match status" value="1"/>
</dbReference>
<comment type="caution">
    <text evidence="3">The sequence shown here is derived from an EMBL/GenBank/DDBJ whole genome shotgun (WGS) entry which is preliminary data.</text>
</comment>
<dbReference type="InterPro" id="IPR019920">
    <property type="entry name" value="F420-binding_dom_put"/>
</dbReference>
<dbReference type="NCBIfam" id="TIGR03618">
    <property type="entry name" value="Rv1155_F420"/>
    <property type="match status" value="1"/>
</dbReference>
<dbReference type="PANTHER" id="PTHR35176:SF6">
    <property type="entry name" value="HEME OXYGENASE HI_0854-RELATED"/>
    <property type="match status" value="1"/>
</dbReference>